<dbReference type="PANTHER" id="PTHR11496:SF102">
    <property type="entry name" value="ALCOHOL DEHYDROGENASE 4"/>
    <property type="match status" value="1"/>
</dbReference>
<dbReference type="SUPFAM" id="SSF56796">
    <property type="entry name" value="Dehydroquinate synthase-like"/>
    <property type="match status" value="1"/>
</dbReference>
<gene>
    <name evidence="7" type="ORF">ACFOES_17700</name>
</gene>
<name>A0ABV7AKH1_9RHOB</name>
<evidence type="ECO:0000256" key="2">
    <source>
        <dbReference type="ARBA" id="ARBA00007358"/>
    </source>
</evidence>
<keyword evidence="8" id="KW-1185">Reference proteome</keyword>
<comment type="similarity">
    <text evidence="2">Belongs to the iron-containing alcohol dehydrogenase family.</text>
</comment>
<dbReference type="Pfam" id="PF00465">
    <property type="entry name" value="Fe-ADH"/>
    <property type="match status" value="1"/>
</dbReference>
<evidence type="ECO:0000313" key="7">
    <source>
        <dbReference type="EMBL" id="MFC2969934.1"/>
    </source>
</evidence>
<dbReference type="PANTHER" id="PTHR11496">
    <property type="entry name" value="ALCOHOL DEHYDROGENASE"/>
    <property type="match status" value="1"/>
</dbReference>
<dbReference type="RefSeq" id="WP_377834694.1">
    <property type="nucleotide sequence ID" value="NZ_JBHRSK010000016.1"/>
</dbReference>
<dbReference type="Gene3D" id="3.40.50.1970">
    <property type="match status" value="1"/>
</dbReference>
<evidence type="ECO:0000256" key="3">
    <source>
        <dbReference type="ARBA" id="ARBA00023002"/>
    </source>
</evidence>
<dbReference type="Gene3D" id="1.20.1090.10">
    <property type="entry name" value="Dehydroquinate synthase-like - alpha domain"/>
    <property type="match status" value="1"/>
</dbReference>
<protein>
    <submittedName>
        <fullName evidence="7">Iron-containing alcohol dehydrogenase</fullName>
    </submittedName>
</protein>
<keyword evidence="4" id="KW-0520">NAD</keyword>
<comment type="cofactor">
    <cofactor evidence="1">
        <name>Fe cation</name>
        <dbReference type="ChEBI" id="CHEBI:24875"/>
    </cofactor>
</comment>
<dbReference type="InterPro" id="IPR056798">
    <property type="entry name" value="ADH_Fe_C"/>
</dbReference>
<dbReference type="Proteomes" id="UP001595443">
    <property type="component" value="Unassembled WGS sequence"/>
</dbReference>
<comment type="caution">
    <text evidence="7">The sequence shown here is derived from an EMBL/GenBank/DDBJ whole genome shotgun (WGS) entry which is preliminary data.</text>
</comment>
<dbReference type="CDD" id="cd08183">
    <property type="entry name" value="Fe-ADH-like"/>
    <property type="match status" value="1"/>
</dbReference>
<dbReference type="InterPro" id="IPR018211">
    <property type="entry name" value="ADH_Fe_CS"/>
</dbReference>
<dbReference type="EMBL" id="JBHRSK010000016">
    <property type="protein sequence ID" value="MFC2969934.1"/>
    <property type="molecule type" value="Genomic_DNA"/>
</dbReference>
<evidence type="ECO:0000259" key="6">
    <source>
        <dbReference type="Pfam" id="PF25137"/>
    </source>
</evidence>
<organism evidence="7 8">
    <name type="scientific">Acidimangrovimonas pyrenivorans</name>
    <dbReference type="NCBI Taxonomy" id="2030798"/>
    <lineage>
        <taxon>Bacteria</taxon>
        <taxon>Pseudomonadati</taxon>
        <taxon>Pseudomonadota</taxon>
        <taxon>Alphaproteobacteria</taxon>
        <taxon>Rhodobacterales</taxon>
        <taxon>Paracoccaceae</taxon>
        <taxon>Acidimangrovimonas</taxon>
    </lineage>
</organism>
<sequence length="383" mass="38373">MTEFPAFSFAAAGRILFGRGRATEAAGIVSALGRRPLLVHGSDAARAAWLRHALPRCTSIACPGEPSLPLLESATEMARRAGADVVVALGGGAAIDLGKAVAALAAAGGDPLDHLEVVGRGLPLTAAPLPLVAIPTTAGTGAEVTKNAVIGVPEHRRKVSLRDDRMLPDVALIDPALTDGLPWRITLASGLDALTQVIEPYLSARATPMTDALTRAAIPQALPALRRLERGEDPGARDAMAYVSLTGGLALANSGLGAVHGFAGVIGGLTGAAHGAVCGALLAPVLRALAAHAAPDSVLAARLGEVAAWLSAPLGCAPEQAFDRLGDWAHGAGLPGLAALGVEAATTGSIAEQSRGSSSMKGSAIAFTAPQLQAILEDALSAG</sequence>
<proteinExistence type="inferred from homology"/>
<dbReference type="InterPro" id="IPR039697">
    <property type="entry name" value="Alcohol_dehydrogenase_Fe"/>
</dbReference>
<reference evidence="8" key="1">
    <citation type="journal article" date="2019" name="Int. J. Syst. Evol. Microbiol.">
        <title>The Global Catalogue of Microorganisms (GCM) 10K type strain sequencing project: providing services to taxonomists for standard genome sequencing and annotation.</title>
        <authorList>
            <consortium name="The Broad Institute Genomics Platform"/>
            <consortium name="The Broad Institute Genome Sequencing Center for Infectious Disease"/>
            <person name="Wu L."/>
            <person name="Ma J."/>
        </authorList>
    </citation>
    <scope>NUCLEOTIDE SEQUENCE [LARGE SCALE GENOMIC DNA]</scope>
    <source>
        <strain evidence="8">KCTC 62192</strain>
    </source>
</reference>
<feature type="domain" description="Alcohol dehydrogenase iron-type/glycerol dehydrogenase GldA" evidence="5">
    <location>
        <begin position="14"/>
        <end position="175"/>
    </location>
</feature>
<keyword evidence="3" id="KW-0560">Oxidoreductase</keyword>
<accession>A0ABV7AKH1</accession>
<feature type="domain" description="Fe-containing alcohol dehydrogenase-like C-terminal" evidence="6">
    <location>
        <begin position="186"/>
        <end position="379"/>
    </location>
</feature>
<dbReference type="Pfam" id="PF25137">
    <property type="entry name" value="ADH_Fe_C"/>
    <property type="match status" value="1"/>
</dbReference>
<evidence type="ECO:0000256" key="4">
    <source>
        <dbReference type="ARBA" id="ARBA00023027"/>
    </source>
</evidence>
<evidence type="ECO:0000313" key="8">
    <source>
        <dbReference type="Proteomes" id="UP001595443"/>
    </source>
</evidence>
<dbReference type="PROSITE" id="PS00913">
    <property type="entry name" value="ADH_IRON_1"/>
    <property type="match status" value="1"/>
</dbReference>
<evidence type="ECO:0000256" key="1">
    <source>
        <dbReference type="ARBA" id="ARBA00001962"/>
    </source>
</evidence>
<dbReference type="InterPro" id="IPR001670">
    <property type="entry name" value="ADH_Fe/GldA"/>
</dbReference>
<evidence type="ECO:0000259" key="5">
    <source>
        <dbReference type="Pfam" id="PF00465"/>
    </source>
</evidence>